<keyword evidence="9 15" id="KW-0067">ATP-binding</keyword>
<feature type="domain" description="BRCT" evidence="19">
    <location>
        <begin position="719"/>
        <end position="808"/>
    </location>
</feature>
<dbReference type="PANTHER" id="PTHR45997">
    <property type="entry name" value="DNA LIGASE 4"/>
    <property type="match status" value="1"/>
</dbReference>
<evidence type="ECO:0000256" key="14">
    <source>
        <dbReference type="ARBA" id="ARBA00034003"/>
    </source>
</evidence>
<comment type="catalytic activity">
    <reaction evidence="14 15">
        <text>ATP + (deoxyribonucleotide)n-3'-hydroxyl + 5'-phospho-(deoxyribonucleotide)m = (deoxyribonucleotide)n+m + AMP + diphosphate.</text>
        <dbReference type="EC" id="6.5.1.1"/>
    </reaction>
</comment>
<evidence type="ECO:0000256" key="11">
    <source>
        <dbReference type="ARBA" id="ARBA00023172"/>
    </source>
</evidence>
<feature type="domain" description="ATP-dependent DNA ligase family profile" evidence="18">
    <location>
        <begin position="396"/>
        <end position="531"/>
    </location>
</feature>
<evidence type="ECO:0000256" key="3">
    <source>
        <dbReference type="ARBA" id="ARBA00007572"/>
    </source>
</evidence>
<dbReference type="PROSITE" id="PS50160">
    <property type="entry name" value="DNA_LIGASE_A3"/>
    <property type="match status" value="1"/>
</dbReference>
<dbReference type="GO" id="GO:0005958">
    <property type="term" value="C:DNA-dependent protein kinase-DNA ligase 4 complex"/>
    <property type="evidence" value="ECO:0007669"/>
    <property type="project" value="TreeGrafter"/>
</dbReference>
<dbReference type="SUPFAM" id="SSF50249">
    <property type="entry name" value="Nucleic acid-binding proteins"/>
    <property type="match status" value="1"/>
</dbReference>
<evidence type="ECO:0000313" key="20">
    <source>
        <dbReference type="Ensembl" id="ENSEBUP00000023119.1"/>
    </source>
</evidence>
<keyword evidence="13" id="KW-0539">Nucleus</keyword>
<organism evidence="20 21">
    <name type="scientific">Eptatretus burgeri</name>
    <name type="common">Inshore hagfish</name>
    <dbReference type="NCBI Taxonomy" id="7764"/>
    <lineage>
        <taxon>Eukaryota</taxon>
        <taxon>Metazoa</taxon>
        <taxon>Chordata</taxon>
        <taxon>Craniata</taxon>
        <taxon>Vertebrata</taxon>
        <taxon>Cyclostomata</taxon>
        <taxon>Myxini</taxon>
        <taxon>Myxiniformes</taxon>
        <taxon>Myxinidae</taxon>
        <taxon>Eptatretinae</taxon>
        <taxon>Eptatretus</taxon>
    </lineage>
</organism>
<dbReference type="InterPro" id="IPR029710">
    <property type="entry name" value="LIG4"/>
</dbReference>
<dbReference type="InterPro" id="IPR036599">
    <property type="entry name" value="DNA_ligase_N_sf"/>
</dbReference>
<evidence type="ECO:0000256" key="6">
    <source>
        <dbReference type="ARBA" id="ARBA00022737"/>
    </source>
</evidence>
<name>A0A8C4R0K4_EPTBU</name>
<dbReference type="SUPFAM" id="SSF52113">
    <property type="entry name" value="BRCT domain"/>
    <property type="match status" value="2"/>
</dbReference>
<evidence type="ECO:0000256" key="1">
    <source>
        <dbReference type="ARBA" id="ARBA00001946"/>
    </source>
</evidence>
<keyword evidence="12 15" id="KW-0234">DNA repair</keyword>
<keyword evidence="7 15" id="KW-0547">Nucleotide-binding</keyword>
<dbReference type="PROSITE" id="PS50172">
    <property type="entry name" value="BRCT"/>
    <property type="match status" value="2"/>
</dbReference>
<dbReference type="GO" id="GO:0006297">
    <property type="term" value="P:nucleotide-excision repair, DNA gap filling"/>
    <property type="evidence" value="ECO:0007669"/>
    <property type="project" value="TreeGrafter"/>
</dbReference>
<evidence type="ECO:0000256" key="13">
    <source>
        <dbReference type="ARBA" id="ARBA00023242"/>
    </source>
</evidence>
<sequence length="980" mass="107890">MGLSCRRFQSRNTSWSISCLGAVAGNMTDATTRVTSCKTEPSVASQVPFDDLCNVLERVRKGKTRDDKMRPWRDFIAGWRRFHAALHESAAGTQAAVEGDTFFPALRLVLPQQDRDRPAYGLKESALGKLYVKVLGLPTDSKDGRRLLNYRAPTGGASRTDSGDFAAAIYAVLEHRCPSKGGLSIADINAELDAMAAHNSHGGRADMRAVLQRLLHKTSALQHKWLVRMLLKELRLGLGERAVLATFHHDAPEAHSVLGDLSHVCRLLHDPAASYGDAETQLGAACRPMLAQRAQLGEIQQLMGNVPFYIEPKLDGERVQLHKDGNSYRYFSRNSFDFSNEFGTCPGAGTLTPFIQGAFAANIHDCILDGEMMVYDSRIKDFIAKGGGYDVKKLVVNNGNLYPCFCAFDLLYLNGKPLSSAPLHLRLQKLHSTIAHSVDGRMVIVDRCEASSVKEVTTALNNAIDGCEEGIILKQPSSVYKPGKRGYGWVKIKPEYVDGLCDELDLLIVGGYWGKGQRKGMVSHFLCAVAEDQGKIGSSLEADEEMVTTPEEHTARSLKPRFVTLCRVGSGWTMRELADMGMKLAPHWKPLCRKDPLPSNIIIGSERPEVLIAPEVSVVVQVRATEITSSRHYGAGITLRFPRIVRVRDDRAWNACTSLAELRALQHHASGKLATRHVHDDGSTRNKPEPKRRKVPAPRPAPSVPSRFKGPVAVDNEGVEKGPLLGLEVCILSGTAAKPKAPLENAVMNAGGSIVQNPGPETYCVVMERVNLRGRNLVSENSHDLITASWLVQCLDEGRLVPWEPKHIVHLTPASMAAFSEQYDAYGDSFQCMTDEDELQATFGRMVNCTDLRPASYRQLATMEQHYGWADSPLSMFRDCTVLLESCGIYSRSASSPLYLSGLALRFHGGKLAPRLDGTITHVLVPAACTQADEKLIEQSLSILRTERCHAERKFYLVRGAWVDDSVAAGRRLEEALYLC</sequence>
<dbReference type="GeneTree" id="ENSGT00860000133881"/>
<dbReference type="Gene3D" id="3.30.470.30">
    <property type="entry name" value="DNA ligase/mRNA capping enzyme"/>
    <property type="match status" value="1"/>
</dbReference>
<comment type="similarity">
    <text evidence="3 16">Belongs to the ATP-dependent DNA ligase family.</text>
</comment>
<dbReference type="InterPro" id="IPR001357">
    <property type="entry name" value="BRCT_dom"/>
</dbReference>
<dbReference type="Pfam" id="PF04679">
    <property type="entry name" value="DNA_ligase_A_C"/>
    <property type="match status" value="1"/>
</dbReference>
<reference evidence="20" key="1">
    <citation type="submission" date="2025-08" db="UniProtKB">
        <authorList>
            <consortium name="Ensembl"/>
        </authorList>
    </citation>
    <scope>IDENTIFICATION</scope>
</reference>
<keyword evidence="11 15" id="KW-0233">DNA recombination</keyword>
<feature type="compositionally biased region" description="Basic and acidic residues" evidence="17">
    <location>
        <begin position="677"/>
        <end position="689"/>
    </location>
</feature>
<keyword evidence="21" id="KW-1185">Reference proteome</keyword>
<comment type="cofactor">
    <cofactor evidence="1">
        <name>Mg(2+)</name>
        <dbReference type="ChEBI" id="CHEBI:18420"/>
    </cofactor>
</comment>
<dbReference type="InterPro" id="IPR000977">
    <property type="entry name" value="DNA_ligase_ATP-dep"/>
</dbReference>
<evidence type="ECO:0000256" key="4">
    <source>
        <dbReference type="ARBA" id="ARBA00022598"/>
    </source>
</evidence>
<dbReference type="Proteomes" id="UP000694388">
    <property type="component" value="Unplaced"/>
</dbReference>
<dbReference type="NCBIfam" id="TIGR00574">
    <property type="entry name" value="dnl1"/>
    <property type="match status" value="1"/>
</dbReference>
<evidence type="ECO:0000259" key="18">
    <source>
        <dbReference type="PROSITE" id="PS50160"/>
    </source>
</evidence>
<dbReference type="PROSITE" id="PS00333">
    <property type="entry name" value="DNA_LIGASE_A2"/>
    <property type="match status" value="1"/>
</dbReference>
<keyword evidence="10" id="KW-0460">Magnesium</keyword>
<evidence type="ECO:0000256" key="12">
    <source>
        <dbReference type="ARBA" id="ARBA00023204"/>
    </source>
</evidence>
<keyword evidence="6" id="KW-0677">Repeat</keyword>
<evidence type="ECO:0000256" key="7">
    <source>
        <dbReference type="ARBA" id="ARBA00022741"/>
    </source>
</evidence>
<feature type="region of interest" description="Disordered" evidence="17">
    <location>
        <begin position="670"/>
        <end position="714"/>
    </location>
</feature>
<evidence type="ECO:0000256" key="10">
    <source>
        <dbReference type="ARBA" id="ARBA00022842"/>
    </source>
</evidence>
<dbReference type="InterPro" id="IPR012340">
    <property type="entry name" value="NA-bd_OB-fold"/>
</dbReference>
<dbReference type="EC" id="6.5.1.1" evidence="15"/>
<dbReference type="Pfam" id="PF04675">
    <property type="entry name" value="DNA_ligase_A_N"/>
    <property type="match status" value="1"/>
</dbReference>
<evidence type="ECO:0000259" key="19">
    <source>
        <dbReference type="PROSITE" id="PS50172"/>
    </source>
</evidence>
<evidence type="ECO:0000256" key="16">
    <source>
        <dbReference type="RuleBase" id="RU004196"/>
    </source>
</evidence>
<dbReference type="GO" id="GO:0003677">
    <property type="term" value="F:DNA binding"/>
    <property type="evidence" value="ECO:0007669"/>
    <property type="project" value="InterPro"/>
</dbReference>
<dbReference type="PANTHER" id="PTHR45997:SF1">
    <property type="entry name" value="DNA LIGASE 4"/>
    <property type="match status" value="1"/>
</dbReference>
<dbReference type="Gene3D" id="1.10.3260.10">
    <property type="entry name" value="DNA ligase, ATP-dependent, N-terminal domain"/>
    <property type="match status" value="1"/>
</dbReference>
<reference evidence="20" key="2">
    <citation type="submission" date="2025-09" db="UniProtKB">
        <authorList>
            <consortium name="Ensembl"/>
        </authorList>
    </citation>
    <scope>IDENTIFICATION</scope>
</reference>
<dbReference type="CDD" id="cd07968">
    <property type="entry name" value="OBF_DNA_ligase_IV"/>
    <property type="match status" value="1"/>
</dbReference>
<dbReference type="Ensembl" id="ENSEBUT00000023695.1">
    <property type="protein sequence ID" value="ENSEBUP00000023119.1"/>
    <property type="gene ID" value="ENSEBUG00000014243.1"/>
</dbReference>
<evidence type="ECO:0000256" key="2">
    <source>
        <dbReference type="ARBA" id="ARBA00004123"/>
    </source>
</evidence>
<comment type="subcellular location">
    <subcellularLocation>
        <location evidence="2">Nucleus</location>
    </subcellularLocation>
</comment>
<dbReference type="InterPro" id="IPR012308">
    <property type="entry name" value="DNA_ligase_ATP-dep_N"/>
</dbReference>
<dbReference type="Pfam" id="PF01068">
    <property type="entry name" value="DNA_ligase_A_M"/>
    <property type="match status" value="1"/>
</dbReference>
<dbReference type="GO" id="GO:0032807">
    <property type="term" value="C:DNA ligase IV complex"/>
    <property type="evidence" value="ECO:0007669"/>
    <property type="project" value="TreeGrafter"/>
</dbReference>
<dbReference type="Pfam" id="PF11411">
    <property type="entry name" value="DNA_ligase_IV"/>
    <property type="match status" value="1"/>
</dbReference>
<dbReference type="GO" id="GO:0003910">
    <property type="term" value="F:DNA ligase (ATP) activity"/>
    <property type="evidence" value="ECO:0007669"/>
    <property type="project" value="UniProtKB-EC"/>
</dbReference>
<dbReference type="CDD" id="cd07903">
    <property type="entry name" value="Adenylation_DNA_ligase_IV"/>
    <property type="match status" value="1"/>
</dbReference>
<dbReference type="GO" id="GO:0006303">
    <property type="term" value="P:double-strand break repair via nonhomologous end joining"/>
    <property type="evidence" value="ECO:0007669"/>
    <property type="project" value="Ensembl"/>
</dbReference>
<dbReference type="GO" id="GO:0071897">
    <property type="term" value="P:DNA biosynthetic process"/>
    <property type="evidence" value="ECO:0007669"/>
    <property type="project" value="InterPro"/>
</dbReference>
<dbReference type="GO" id="GO:0005524">
    <property type="term" value="F:ATP binding"/>
    <property type="evidence" value="ECO:0007669"/>
    <property type="project" value="UniProtKB-KW"/>
</dbReference>
<keyword evidence="8 15" id="KW-0227">DNA damage</keyword>
<evidence type="ECO:0000256" key="8">
    <source>
        <dbReference type="ARBA" id="ARBA00022763"/>
    </source>
</evidence>
<dbReference type="Gene3D" id="3.40.50.10190">
    <property type="entry name" value="BRCT domain"/>
    <property type="match status" value="2"/>
</dbReference>
<dbReference type="Gene3D" id="2.40.50.140">
    <property type="entry name" value="Nucleic acid-binding proteins"/>
    <property type="match status" value="1"/>
</dbReference>
<dbReference type="InterPro" id="IPR012310">
    <property type="entry name" value="DNA_ligase_ATP-dep_cent"/>
</dbReference>
<evidence type="ECO:0000313" key="21">
    <source>
        <dbReference type="Proteomes" id="UP000694388"/>
    </source>
</evidence>
<dbReference type="InterPro" id="IPR036420">
    <property type="entry name" value="BRCT_dom_sf"/>
</dbReference>
<dbReference type="InterPro" id="IPR044125">
    <property type="entry name" value="Adenylation_DNA_ligase_IV"/>
</dbReference>
<dbReference type="GO" id="GO:0046872">
    <property type="term" value="F:metal ion binding"/>
    <property type="evidence" value="ECO:0007669"/>
    <property type="project" value="UniProtKB-KW"/>
</dbReference>
<dbReference type="PROSITE" id="PS00697">
    <property type="entry name" value="DNA_LIGASE_A1"/>
    <property type="match status" value="1"/>
</dbReference>
<evidence type="ECO:0000256" key="5">
    <source>
        <dbReference type="ARBA" id="ARBA00022723"/>
    </source>
</evidence>
<dbReference type="SUPFAM" id="SSF56091">
    <property type="entry name" value="DNA ligase/mRNA capping enzyme, catalytic domain"/>
    <property type="match status" value="1"/>
</dbReference>
<dbReference type="AlphaFoldDB" id="A0A8C4R0K4"/>
<keyword evidence="4 15" id="KW-0436">Ligase</keyword>
<dbReference type="GO" id="GO:0006310">
    <property type="term" value="P:DNA recombination"/>
    <property type="evidence" value="ECO:0007669"/>
    <property type="project" value="UniProtKB-KW"/>
</dbReference>
<proteinExistence type="inferred from homology"/>
<dbReference type="InterPro" id="IPR016059">
    <property type="entry name" value="DNA_ligase_ATP-dep_CS"/>
</dbReference>
<evidence type="ECO:0000256" key="17">
    <source>
        <dbReference type="SAM" id="MobiDB-lite"/>
    </source>
</evidence>
<dbReference type="InterPro" id="IPR012309">
    <property type="entry name" value="DNA_ligase_ATP-dep_C"/>
</dbReference>
<feature type="domain" description="BRCT" evidence="19">
    <location>
        <begin position="872"/>
        <end position="980"/>
    </location>
</feature>
<keyword evidence="5" id="KW-0479">Metal-binding</keyword>
<evidence type="ECO:0000256" key="15">
    <source>
        <dbReference type="RuleBase" id="RU000617"/>
    </source>
</evidence>
<accession>A0A8C4R0K4</accession>
<dbReference type="FunFam" id="3.40.50.10190:FF:000027">
    <property type="entry name" value="DNA ligase"/>
    <property type="match status" value="1"/>
</dbReference>
<evidence type="ECO:0000256" key="9">
    <source>
        <dbReference type="ARBA" id="ARBA00022840"/>
    </source>
</evidence>
<dbReference type="InterPro" id="IPR021536">
    <property type="entry name" value="DNA_ligase_IV_dom"/>
</dbReference>
<protein>
    <recommendedName>
        <fullName evidence="15">DNA ligase</fullName>
        <ecNumber evidence="15">6.5.1.1</ecNumber>
    </recommendedName>
</protein>